<feature type="repeat" description="TPR" evidence="3">
    <location>
        <begin position="173"/>
        <end position="206"/>
    </location>
</feature>
<gene>
    <name evidence="6" type="ORF">J2S45_001384</name>
</gene>
<dbReference type="EMBL" id="JAUSQL010000001">
    <property type="protein sequence ID" value="MDP9832705.1"/>
    <property type="molecule type" value="Genomic_DNA"/>
</dbReference>
<dbReference type="PANTHER" id="PTHR44943">
    <property type="entry name" value="CELLULOSE SYNTHASE OPERON PROTEIN C"/>
    <property type="match status" value="1"/>
</dbReference>
<keyword evidence="2 3" id="KW-0802">TPR repeat</keyword>
<evidence type="ECO:0000256" key="1">
    <source>
        <dbReference type="ARBA" id="ARBA00022737"/>
    </source>
</evidence>
<organism evidence="6 7">
    <name type="scientific">Trueperella abortisuis</name>
    <dbReference type="NCBI Taxonomy" id="445930"/>
    <lineage>
        <taxon>Bacteria</taxon>
        <taxon>Bacillati</taxon>
        <taxon>Actinomycetota</taxon>
        <taxon>Actinomycetes</taxon>
        <taxon>Actinomycetales</taxon>
        <taxon>Actinomycetaceae</taxon>
        <taxon>Trueperella</taxon>
    </lineage>
</organism>
<feature type="compositionally biased region" description="Basic and acidic residues" evidence="4">
    <location>
        <begin position="8"/>
        <end position="17"/>
    </location>
</feature>
<keyword evidence="7" id="KW-1185">Reference proteome</keyword>
<dbReference type="PROSITE" id="PS50293">
    <property type="entry name" value="TPR_REGION"/>
    <property type="match status" value="1"/>
</dbReference>
<dbReference type="Pfam" id="PF13414">
    <property type="entry name" value="TPR_11"/>
    <property type="match status" value="1"/>
</dbReference>
<feature type="transmembrane region" description="Helical" evidence="5">
    <location>
        <begin position="71"/>
        <end position="91"/>
    </location>
</feature>
<proteinExistence type="predicted"/>
<dbReference type="SUPFAM" id="SSF48452">
    <property type="entry name" value="TPR-like"/>
    <property type="match status" value="1"/>
</dbReference>
<dbReference type="Proteomes" id="UP001230145">
    <property type="component" value="Unassembled WGS sequence"/>
</dbReference>
<dbReference type="PANTHER" id="PTHR44943:SF8">
    <property type="entry name" value="TPR REPEAT-CONTAINING PROTEIN MJ0263"/>
    <property type="match status" value="1"/>
</dbReference>
<dbReference type="InterPro" id="IPR011990">
    <property type="entry name" value="TPR-like_helical_dom_sf"/>
</dbReference>
<evidence type="ECO:0000256" key="3">
    <source>
        <dbReference type="PROSITE-ProRule" id="PRU00339"/>
    </source>
</evidence>
<evidence type="ECO:0000313" key="6">
    <source>
        <dbReference type="EMBL" id="MDP9832705.1"/>
    </source>
</evidence>
<evidence type="ECO:0000313" key="7">
    <source>
        <dbReference type="Proteomes" id="UP001230145"/>
    </source>
</evidence>
<evidence type="ECO:0000256" key="2">
    <source>
        <dbReference type="ARBA" id="ARBA00022803"/>
    </source>
</evidence>
<comment type="caution">
    <text evidence="6">The sequence shown here is derived from an EMBL/GenBank/DDBJ whole genome shotgun (WGS) entry which is preliminary data.</text>
</comment>
<keyword evidence="5" id="KW-0472">Membrane</keyword>
<evidence type="ECO:0000256" key="4">
    <source>
        <dbReference type="SAM" id="MobiDB-lite"/>
    </source>
</evidence>
<accession>A0ABT9PJ14</accession>
<dbReference type="Gene3D" id="1.25.40.10">
    <property type="entry name" value="Tetratricopeptide repeat domain"/>
    <property type="match status" value="1"/>
</dbReference>
<evidence type="ECO:0000256" key="5">
    <source>
        <dbReference type="SAM" id="Phobius"/>
    </source>
</evidence>
<dbReference type="SMART" id="SM00028">
    <property type="entry name" value="TPR"/>
    <property type="match status" value="3"/>
</dbReference>
<keyword evidence="5" id="KW-0812">Transmembrane</keyword>
<reference evidence="6 7" key="1">
    <citation type="submission" date="2023-07" db="EMBL/GenBank/DDBJ databases">
        <title>Sequencing the genomes of 1000 actinobacteria strains.</title>
        <authorList>
            <person name="Klenk H.-P."/>
        </authorList>
    </citation>
    <scope>NUCLEOTIDE SEQUENCE [LARGE SCALE GENOMIC DNA]</scope>
    <source>
        <strain evidence="6 7">DSM 19515</strain>
    </source>
</reference>
<keyword evidence="1" id="KW-0677">Repeat</keyword>
<feature type="region of interest" description="Disordered" evidence="4">
    <location>
        <begin position="1"/>
        <end position="64"/>
    </location>
</feature>
<sequence length="260" mass="28432">MSMPPSGPKDDLPHEETGDPDVVDADVVDIDTYEEDDGSDSPPKPVRAKAAPTSRPGTPPATGEKKTINKLTFVLTVLLAIAVVIIVRQAGLGPSASDNPTLPANHPDISQMDMGQMATLDEEKVAELNQKIEDNPQDVDTLKELGKTYVDARQYQNALDALNKAIEVAPDDMESHLMAGVCKYSLNNFEGAKESWMKATELDPTKAEPWFNLGFVYLMEEPVDEAELTRVWDKVLELAPDSDMAADIMKYRESAETNGD</sequence>
<dbReference type="InterPro" id="IPR019734">
    <property type="entry name" value="TPR_rpt"/>
</dbReference>
<dbReference type="InterPro" id="IPR051685">
    <property type="entry name" value="Ycf3/AcsC/BcsC/TPR_MFPF"/>
</dbReference>
<name>A0ABT9PJ14_9ACTO</name>
<feature type="compositionally biased region" description="Acidic residues" evidence="4">
    <location>
        <begin position="18"/>
        <end position="39"/>
    </location>
</feature>
<dbReference type="Pfam" id="PF13181">
    <property type="entry name" value="TPR_8"/>
    <property type="match status" value="1"/>
</dbReference>
<keyword evidence="5" id="KW-1133">Transmembrane helix</keyword>
<dbReference type="PROSITE" id="PS50005">
    <property type="entry name" value="TPR"/>
    <property type="match status" value="2"/>
</dbReference>
<protein>
    <submittedName>
        <fullName evidence="6">Cytochrome c-type biogenesis protein CcmH/NrfG</fullName>
    </submittedName>
</protein>
<feature type="repeat" description="TPR" evidence="3">
    <location>
        <begin position="139"/>
        <end position="172"/>
    </location>
</feature>